<evidence type="ECO:0000256" key="8">
    <source>
        <dbReference type="ARBA" id="ARBA00023239"/>
    </source>
</evidence>
<dbReference type="RefSeq" id="WP_188159621.1">
    <property type="nucleotide sequence ID" value="NZ_BMGH01000001.1"/>
</dbReference>
<proteinExistence type="inferred from homology"/>
<protein>
    <submittedName>
        <fullName evidence="13">3-hydroxyacyl-CoA dehydrogenase</fullName>
    </submittedName>
</protein>
<dbReference type="Pfam" id="PF00725">
    <property type="entry name" value="3HCDH"/>
    <property type="match status" value="1"/>
</dbReference>
<dbReference type="EMBL" id="BMGH01000001">
    <property type="protein sequence ID" value="GGC98280.1"/>
    <property type="molecule type" value="Genomic_DNA"/>
</dbReference>
<dbReference type="AlphaFoldDB" id="A0A8J2V3Q2"/>
<evidence type="ECO:0000259" key="11">
    <source>
        <dbReference type="Pfam" id="PF00725"/>
    </source>
</evidence>
<evidence type="ECO:0000259" key="12">
    <source>
        <dbReference type="Pfam" id="PF02737"/>
    </source>
</evidence>
<evidence type="ECO:0000313" key="14">
    <source>
        <dbReference type="Proteomes" id="UP000613582"/>
    </source>
</evidence>
<accession>A0A8J2V3Q2</accession>
<dbReference type="InterPro" id="IPR036291">
    <property type="entry name" value="NAD(P)-bd_dom_sf"/>
</dbReference>
<dbReference type="Gene3D" id="3.40.50.720">
    <property type="entry name" value="NAD(P)-binding Rossmann-like Domain"/>
    <property type="match status" value="1"/>
</dbReference>
<gene>
    <name evidence="13" type="ORF">GCM10011342_04020</name>
</gene>
<dbReference type="GO" id="GO:0016509">
    <property type="term" value="F:long-chain (3S)-3-hydroxyacyl-CoA dehydrogenase (NAD+) activity"/>
    <property type="evidence" value="ECO:0007669"/>
    <property type="project" value="TreeGrafter"/>
</dbReference>
<evidence type="ECO:0000256" key="5">
    <source>
        <dbReference type="ARBA" id="ARBA00023002"/>
    </source>
</evidence>
<name>A0A8J2V3Q2_9PROT</name>
<evidence type="ECO:0000256" key="3">
    <source>
        <dbReference type="ARBA" id="ARBA00022832"/>
    </source>
</evidence>
<keyword evidence="3" id="KW-0276">Fatty acid metabolism</keyword>
<comment type="similarity">
    <text evidence="2">In the central section; belongs to the 3-hydroxyacyl-CoA dehydrogenase family.</text>
</comment>
<keyword evidence="4" id="KW-0442">Lipid degradation</keyword>
<keyword evidence="14" id="KW-1185">Reference proteome</keyword>
<dbReference type="InterPro" id="IPR050136">
    <property type="entry name" value="FA_oxidation_alpha_subunit"/>
</dbReference>
<dbReference type="UniPathway" id="UPA00659"/>
<organism evidence="13 14">
    <name type="scientific">Aquisalinus flavus</name>
    <dbReference type="NCBI Taxonomy" id="1526572"/>
    <lineage>
        <taxon>Bacteria</taxon>
        <taxon>Pseudomonadati</taxon>
        <taxon>Pseudomonadota</taxon>
        <taxon>Alphaproteobacteria</taxon>
        <taxon>Parvularculales</taxon>
        <taxon>Parvularculaceae</taxon>
        <taxon>Aquisalinus</taxon>
    </lineage>
</organism>
<dbReference type="SUPFAM" id="SSF48179">
    <property type="entry name" value="6-phosphogluconate dehydrogenase C-terminal domain-like"/>
    <property type="match status" value="2"/>
</dbReference>
<evidence type="ECO:0000256" key="2">
    <source>
        <dbReference type="ARBA" id="ARBA00007005"/>
    </source>
</evidence>
<keyword evidence="8" id="KW-0456">Lyase</keyword>
<dbReference type="Gene3D" id="1.10.1040.50">
    <property type="match status" value="1"/>
</dbReference>
<dbReference type="InterPro" id="IPR001753">
    <property type="entry name" value="Enoyl-CoA_hydra/iso"/>
</dbReference>
<keyword evidence="6" id="KW-0520">NAD</keyword>
<dbReference type="InterPro" id="IPR008927">
    <property type="entry name" value="6-PGluconate_DH-like_C_sf"/>
</dbReference>
<evidence type="ECO:0000256" key="6">
    <source>
        <dbReference type="ARBA" id="ARBA00023027"/>
    </source>
</evidence>
<feature type="domain" description="3-hydroxyacyl-CoA dehydrogenase C-terminal" evidence="11">
    <location>
        <begin position="513"/>
        <end position="610"/>
    </location>
</feature>
<keyword evidence="9" id="KW-0511">Multifunctional enzyme</keyword>
<evidence type="ECO:0000256" key="10">
    <source>
        <dbReference type="ARBA" id="ARBA00049556"/>
    </source>
</evidence>
<dbReference type="Proteomes" id="UP000613582">
    <property type="component" value="Unassembled WGS sequence"/>
</dbReference>
<dbReference type="InterPro" id="IPR006108">
    <property type="entry name" value="3HC_DH_C"/>
</dbReference>
<dbReference type="InterPro" id="IPR006176">
    <property type="entry name" value="3-OHacyl-CoA_DH_NAD-bd"/>
</dbReference>
<dbReference type="GO" id="GO:0004300">
    <property type="term" value="F:enoyl-CoA hydratase activity"/>
    <property type="evidence" value="ECO:0007669"/>
    <property type="project" value="TreeGrafter"/>
</dbReference>
<dbReference type="GO" id="GO:0006635">
    <property type="term" value="P:fatty acid beta-oxidation"/>
    <property type="evidence" value="ECO:0007669"/>
    <property type="project" value="UniProtKB-UniPathway"/>
</dbReference>
<evidence type="ECO:0000256" key="4">
    <source>
        <dbReference type="ARBA" id="ARBA00022963"/>
    </source>
</evidence>
<comment type="catalytic activity">
    <reaction evidence="10">
        <text>a (3S)-3-hydroxyacyl-CoA + NAD(+) = a 3-oxoacyl-CoA + NADH + H(+)</text>
        <dbReference type="Rhea" id="RHEA:22432"/>
        <dbReference type="ChEBI" id="CHEBI:15378"/>
        <dbReference type="ChEBI" id="CHEBI:57318"/>
        <dbReference type="ChEBI" id="CHEBI:57540"/>
        <dbReference type="ChEBI" id="CHEBI:57945"/>
        <dbReference type="ChEBI" id="CHEBI:90726"/>
        <dbReference type="EC" id="1.1.1.35"/>
    </reaction>
</comment>
<dbReference type="Gene3D" id="3.90.226.10">
    <property type="entry name" value="2-enoyl-CoA Hydratase, Chain A, domain 1"/>
    <property type="match status" value="1"/>
</dbReference>
<feature type="domain" description="3-hydroxyacyl-CoA dehydrogenase NAD binding" evidence="12">
    <location>
        <begin position="332"/>
        <end position="510"/>
    </location>
</feature>
<dbReference type="FunFam" id="3.40.50.720:FF:000009">
    <property type="entry name" value="Fatty oxidation complex, alpha subunit"/>
    <property type="match status" value="1"/>
</dbReference>
<dbReference type="Pfam" id="PF00378">
    <property type="entry name" value="ECH_1"/>
    <property type="match status" value="1"/>
</dbReference>
<reference evidence="13" key="1">
    <citation type="journal article" date="2014" name="Int. J. Syst. Evol. Microbiol.">
        <title>Complete genome sequence of Corynebacterium casei LMG S-19264T (=DSM 44701T), isolated from a smear-ripened cheese.</title>
        <authorList>
            <consortium name="US DOE Joint Genome Institute (JGI-PGF)"/>
            <person name="Walter F."/>
            <person name="Albersmeier A."/>
            <person name="Kalinowski J."/>
            <person name="Ruckert C."/>
        </authorList>
    </citation>
    <scope>NUCLEOTIDE SEQUENCE</scope>
    <source>
        <strain evidence="13">CGMCC 1.12921</strain>
    </source>
</reference>
<keyword evidence="7" id="KW-0443">Lipid metabolism</keyword>
<sequence>MSYETIKFDVDSDGIALITIDLPDQSMNVWNAQLIEDFEKAVDEVLSNDDIKGAVIASGKDSGFMAGADLRMLGDSSENPSVQEVYEGATRLNKLFRKMETGGKASKDLSKGAYTKPFAAAINGLALGGGLEVCLASHYRVASDSPKVQIGLPEVLVGLLPGAGGTQRVPRLAGIQNAMQMCTTGSSMKAEQAKSQNLIHDIVPHDELIAKAKEWVRANPKVRQPWDEARFKFPGGQGAMDPRVVPIFAGSAAMAQKQTFHNMPQVDKILSCIYEGSIVPIDVALRIESKYFTSLLLSDQTQNMIRTLFINKQAAEKGMARPKSVEPVKLQKVGVLGAGMMGAGIAYVTARSGMEVVLLDRDVDAAEKGKDYSRKLNDKGISKGKMTKDKSEEMLARIKTTADYDDLKDVDLIIEAVFEDPKVKADVIKKTEAVIGKDVVFASNTSTIPITSLAKNSERPTQFIGIHFFSPVDKMPLVEIIPGDASGDLPLAAALDYVKAIKKTPIVVSDTRGFYCNSVVVPYLNEAARMVKEGINPALIDNCARNLGMPVGPLALMDETSQELGYKIMMSAREEMGDAYQPTGVDDLLEKFVVELGRKGRKSGGGFYEYPEDGGKKYIWPGLTEHFPLADTQPSAEEVEERLLFIQLAAVAKCYSDDVVHDPQSADLGAIFGWGFAPWTGGPMSHIDTIGVEEYVRKAEALAQQHGERYAPPASFRKKAEEGGKFYAAA</sequence>
<evidence type="ECO:0000313" key="13">
    <source>
        <dbReference type="EMBL" id="GGC98280.1"/>
    </source>
</evidence>
<dbReference type="SUPFAM" id="SSF51735">
    <property type="entry name" value="NAD(P)-binding Rossmann-fold domains"/>
    <property type="match status" value="1"/>
</dbReference>
<dbReference type="PANTHER" id="PTHR43612">
    <property type="entry name" value="TRIFUNCTIONAL ENZYME SUBUNIT ALPHA"/>
    <property type="match status" value="1"/>
</dbReference>
<evidence type="ECO:0000256" key="1">
    <source>
        <dbReference type="ARBA" id="ARBA00005005"/>
    </source>
</evidence>
<keyword evidence="5" id="KW-0560">Oxidoreductase</keyword>
<dbReference type="SUPFAM" id="SSF52096">
    <property type="entry name" value="ClpP/crotonase"/>
    <property type="match status" value="1"/>
</dbReference>
<reference evidence="13" key="2">
    <citation type="submission" date="2020-09" db="EMBL/GenBank/DDBJ databases">
        <authorList>
            <person name="Sun Q."/>
            <person name="Zhou Y."/>
        </authorList>
    </citation>
    <scope>NUCLEOTIDE SEQUENCE</scope>
    <source>
        <strain evidence="13">CGMCC 1.12921</strain>
    </source>
</reference>
<dbReference type="GO" id="GO:0070403">
    <property type="term" value="F:NAD+ binding"/>
    <property type="evidence" value="ECO:0007669"/>
    <property type="project" value="InterPro"/>
</dbReference>
<dbReference type="InterPro" id="IPR029045">
    <property type="entry name" value="ClpP/crotonase-like_dom_sf"/>
</dbReference>
<comment type="pathway">
    <text evidence="1">Lipid metabolism; fatty acid beta-oxidation.</text>
</comment>
<dbReference type="CDD" id="cd06558">
    <property type="entry name" value="crotonase-like"/>
    <property type="match status" value="1"/>
</dbReference>
<dbReference type="Pfam" id="PF02737">
    <property type="entry name" value="3HCDH_N"/>
    <property type="match status" value="1"/>
</dbReference>
<evidence type="ECO:0000256" key="7">
    <source>
        <dbReference type="ARBA" id="ARBA00023098"/>
    </source>
</evidence>
<comment type="caution">
    <text evidence="13">The sequence shown here is derived from an EMBL/GenBank/DDBJ whole genome shotgun (WGS) entry which is preliminary data.</text>
</comment>
<dbReference type="PANTHER" id="PTHR43612:SF3">
    <property type="entry name" value="TRIFUNCTIONAL ENZYME SUBUNIT ALPHA, MITOCHONDRIAL"/>
    <property type="match status" value="1"/>
</dbReference>
<evidence type="ECO:0000256" key="9">
    <source>
        <dbReference type="ARBA" id="ARBA00023268"/>
    </source>
</evidence>